<dbReference type="InterPro" id="IPR052166">
    <property type="entry name" value="Diverse_Acyl-CoA_DH"/>
</dbReference>
<dbReference type="InterPro" id="IPR013786">
    <property type="entry name" value="AcylCoA_DH/ox_N"/>
</dbReference>
<dbReference type="Proteomes" id="UP000617355">
    <property type="component" value="Unassembled WGS sequence"/>
</dbReference>
<dbReference type="InterPro" id="IPR037069">
    <property type="entry name" value="AcylCoA_DH/ox_N_sf"/>
</dbReference>
<feature type="domain" description="Acyl-CoA oxidase/dehydrogenase middle" evidence="7">
    <location>
        <begin position="156"/>
        <end position="258"/>
    </location>
</feature>
<evidence type="ECO:0000256" key="4">
    <source>
        <dbReference type="ARBA" id="ARBA00022827"/>
    </source>
</evidence>
<reference evidence="10" key="1">
    <citation type="journal article" date="2019" name="Int. J. Syst. Evol. Microbiol.">
        <title>The Global Catalogue of Microorganisms (GCM) 10K type strain sequencing project: providing services to taxonomists for standard genome sequencing and annotation.</title>
        <authorList>
            <consortium name="The Broad Institute Genomics Platform"/>
            <consortium name="The Broad Institute Genome Sequencing Center for Infectious Disease"/>
            <person name="Wu L."/>
            <person name="Ma J."/>
        </authorList>
    </citation>
    <scope>NUCLEOTIDE SEQUENCE [LARGE SCALE GENOMIC DNA]</scope>
    <source>
        <strain evidence="10">CGMCC 1.12922</strain>
    </source>
</reference>
<dbReference type="InterPro" id="IPR046373">
    <property type="entry name" value="Acyl-CoA_Oxase/DH_mid-dom_sf"/>
</dbReference>
<feature type="domain" description="Acyl-CoA dehydrogenase/oxidase N-terminal" evidence="8">
    <location>
        <begin position="35"/>
        <end position="150"/>
    </location>
</feature>
<protein>
    <submittedName>
        <fullName evidence="9">Acyl-CoA dehydrogenase</fullName>
    </submittedName>
</protein>
<keyword evidence="10" id="KW-1185">Reference proteome</keyword>
<dbReference type="PANTHER" id="PTHR42803:SF1">
    <property type="entry name" value="BROAD-SPECIFICITY LINEAR ACYL-COA DEHYDROGENASE FADE5"/>
    <property type="match status" value="1"/>
</dbReference>
<dbReference type="Gene3D" id="2.40.110.10">
    <property type="entry name" value="Butyryl-CoA Dehydrogenase, subunit A, domain 2"/>
    <property type="match status" value="1"/>
</dbReference>
<organism evidence="9 10">
    <name type="scientific">Sinisalibacter lacisalsi</name>
    <dbReference type="NCBI Taxonomy" id="1526570"/>
    <lineage>
        <taxon>Bacteria</taxon>
        <taxon>Pseudomonadati</taxon>
        <taxon>Pseudomonadota</taxon>
        <taxon>Alphaproteobacteria</taxon>
        <taxon>Rhodobacterales</taxon>
        <taxon>Roseobacteraceae</taxon>
        <taxon>Sinisalibacter</taxon>
    </lineage>
</organism>
<keyword evidence="3 5" id="KW-0285">Flavoprotein</keyword>
<dbReference type="Gene3D" id="1.10.540.10">
    <property type="entry name" value="Acyl-CoA dehydrogenase/oxidase, N-terminal domain"/>
    <property type="match status" value="1"/>
</dbReference>
<dbReference type="RefSeq" id="WP_188526427.1">
    <property type="nucleotide sequence ID" value="NZ_BMGI01000001.1"/>
</dbReference>
<dbReference type="InterPro" id="IPR009100">
    <property type="entry name" value="AcylCoA_DH/oxidase_NM_dom_sf"/>
</dbReference>
<dbReference type="SUPFAM" id="SSF47203">
    <property type="entry name" value="Acyl-CoA dehydrogenase C-terminal domain-like"/>
    <property type="match status" value="1"/>
</dbReference>
<dbReference type="Pfam" id="PF02771">
    <property type="entry name" value="Acyl-CoA_dh_N"/>
    <property type="match status" value="1"/>
</dbReference>
<dbReference type="InterPro" id="IPR036250">
    <property type="entry name" value="AcylCo_DH-like_C"/>
</dbReference>
<dbReference type="SUPFAM" id="SSF56645">
    <property type="entry name" value="Acyl-CoA dehydrogenase NM domain-like"/>
    <property type="match status" value="1"/>
</dbReference>
<evidence type="ECO:0000313" key="9">
    <source>
        <dbReference type="EMBL" id="GGD27107.1"/>
    </source>
</evidence>
<comment type="cofactor">
    <cofactor evidence="1 5">
        <name>FAD</name>
        <dbReference type="ChEBI" id="CHEBI:57692"/>
    </cofactor>
</comment>
<comment type="similarity">
    <text evidence="2 5">Belongs to the acyl-CoA dehydrogenase family.</text>
</comment>
<feature type="domain" description="Acyl-CoA dehydrogenase/oxidase C-terminal" evidence="6">
    <location>
        <begin position="269"/>
        <end position="426"/>
    </location>
</feature>
<evidence type="ECO:0000259" key="6">
    <source>
        <dbReference type="Pfam" id="PF00441"/>
    </source>
</evidence>
<gene>
    <name evidence="9" type="ORF">GCM10011358_09310</name>
</gene>
<dbReference type="Pfam" id="PF02770">
    <property type="entry name" value="Acyl-CoA_dh_M"/>
    <property type="match status" value="1"/>
</dbReference>
<evidence type="ECO:0000256" key="2">
    <source>
        <dbReference type="ARBA" id="ARBA00009347"/>
    </source>
</evidence>
<evidence type="ECO:0000256" key="1">
    <source>
        <dbReference type="ARBA" id="ARBA00001974"/>
    </source>
</evidence>
<dbReference type="EMBL" id="BMGI01000001">
    <property type="protein sequence ID" value="GGD27107.1"/>
    <property type="molecule type" value="Genomic_DNA"/>
</dbReference>
<comment type="caution">
    <text evidence="9">The sequence shown here is derived from an EMBL/GenBank/DDBJ whole genome shotgun (WGS) entry which is preliminary data.</text>
</comment>
<keyword evidence="5" id="KW-0560">Oxidoreductase</keyword>
<dbReference type="InterPro" id="IPR006091">
    <property type="entry name" value="Acyl-CoA_Oxase/DH_mid-dom"/>
</dbReference>
<dbReference type="Pfam" id="PF00441">
    <property type="entry name" value="Acyl-CoA_dh_1"/>
    <property type="match status" value="1"/>
</dbReference>
<dbReference type="InterPro" id="IPR009075">
    <property type="entry name" value="AcylCo_DH/oxidase_C"/>
</dbReference>
<accession>A0ABQ1QI86</accession>
<dbReference type="Gene3D" id="1.20.140.10">
    <property type="entry name" value="Butyryl-CoA Dehydrogenase, subunit A, domain 3"/>
    <property type="match status" value="1"/>
</dbReference>
<evidence type="ECO:0000313" key="10">
    <source>
        <dbReference type="Proteomes" id="UP000617355"/>
    </source>
</evidence>
<proteinExistence type="inferred from homology"/>
<evidence type="ECO:0000256" key="3">
    <source>
        <dbReference type="ARBA" id="ARBA00022630"/>
    </source>
</evidence>
<name>A0ABQ1QI86_9RHOB</name>
<evidence type="ECO:0000259" key="8">
    <source>
        <dbReference type="Pfam" id="PF02771"/>
    </source>
</evidence>
<keyword evidence="4 5" id="KW-0274">FAD</keyword>
<sequence>MKPFSAPIDDILFTLNHVAGAPRLAGYDAELAGEIAAHFAAFAEGVIAPIDEAGDREGAKLVEGRVRLPEGYKAAYDAFVEQGWTSLTAPEDHGGQGLGGVIGAIVSEIETGASQAFNMLVNLVPGSIRTIMAFGSDDQKARFIPPMSEGRWLGTMCLTEPGAGSDLGRVRTRAEQAGDHWSITGEKIFISGGDQDISEGIFHLVLARTGAAEEGVKGLSLFACLSERADGSRNAVRVTRIEEKMGLHAQPTCQLAFDGAEAELVGREGEGLKAMFTLMNHARIDVGLQGVAHAARAYDIAASYAAERVQGRGPDGAPAPIDRHGDVARMLAEIDAAALGGRAMAHLALVTMEAGDDPWLVEFLTPVVKAHCSEAGIRAAETAIQVLGGYGYLEEYRLSQVYRDARITTIYEGANGIHAMALAGRLLRLENGAAFDAFSRLIEAAEPTPGLSRAYAAWQAARAHLETGADPGPVAMPFLRLTARVLEQAMWARIAAAADHHPDPARLHRAAALVARQAARAEADLAEITEA</sequence>
<dbReference type="PANTHER" id="PTHR42803">
    <property type="entry name" value="ACYL-COA DEHYDROGENASE"/>
    <property type="match status" value="1"/>
</dbReference>
<evidence type="ECO:0000256" key="5">
    <source>
        <dbReference type="RuleBase" id="RU362125"/>
    </source>
</evidence>
<evidence type="ECO:0000259" key="7">
    <source>
        <dbReference type="Pfam" id="PF02770"/>
    </source>
</evidence>